<evidence type="ECO:0000313" key="1">
    <source>
        <dbReference type="EMBL" id="EOZ96066.1"/>
    </source>
</evidence>
<gene>
    <name evidence="1" type="ORF">A33Q_2659</name>
</gene>
<sequence length="37" mass="4244">MRVSLKSGKMERDSLKNFFVVASKSNVFSGKFSRFDL</sequence>
<comment type="caution">
    <text evidence="1">The sequence shown here is derived from an EMBL/GenBank/DDBJ whole genome shotgun (WGS) entry which is preliminary data.</text>
</comment>
<protein>
    <submittedName>
        <fullName evidence="1">Uncharacterized protein</fullName>
    </submittedName>
</protein>
<dbReference type="STRING" id="1189612.A33Q_2659"/>
<organism evidence="1 2">
    <name type="scientific">Indibacter alkaliphilus (strain CCUG 57479 / KCTC 22604 / LW1)</name>
    <dbReference type="NCBI Taxonomy" id="1189612"/>
    <lineage>
        <taxon>Bacteria</taxon>
        <taxon>Pseudomonadati</taxon>
        <taxon>Bacteroidota</taxon>
        <taxon>Cytophagia</taxon>
        <taxon>Cytophagales</taxon>
        <taxon>Cyclobacteriaceae</taxon>
    </lineage>
</organism>
<reference evidence="1 2" key="1">
    <citation type="journal article" date="2013" name="Genome Announc.">
        <title>Draft Genome Sequence of Indibacter alkaliphilus Strain LW1T, Isolated from Lonar Lake, a Haloalkaline Lake in the Buldana District of Maharashtra, India.</title>
        <authorList>
            <person name="Singh A."/>
            <person name="Kumar Jangir P."/>
            <person name="Sharma R."/>
            <person name="Singh A."/>
            <person name="Kumar Pinnaka A."/>
            <person name="Shivaji S."/>
        </authorList>
    </citation>
    <scope>NUCLEOTIDE SEQUENCE [LARGE SCALE GENOMIC DNA]</scope>
    <source>
        <strain evidence="2">CCUG 57479 / KCTC 22604 / LW1</strain>
    </source>
</reference>
<evidence type="ECO:0000313" key="2">
    <source>
        <dbReference type="Proteomes" id="UP000006073"/>
    </source>
</evidence>
<keyword evidence="2" id="KW-1185">Reference proteome</keyword>
<dbReference type="AlphaFoldDB" id="S2DVK2"/>
<name>S2DVK2_INDAL</name>
<dbReference type="Proteomes" id="UP000006073">
    <property type="component" value="Unassembled WGS sequence"/>
</dbReference>
<accession>S2DVK2</accession>
<dbReference type="EMBL" id="ALWO02000036">
    <property type="protein sequence ID" value="EOZ96066.1"/>
    <property type="molecule type" value="Genomic_DNA"/>
</dbReference>
<proteinExistence type="predicted"/>